<dbReference type="OrthoDB" id="3915799at2"/>
<reference evidence="3 4" key="1">
    <citation type="journal article" date="2014" name="Genome Announc.">
        <title>Genome Sequence and Methylome of Soil Bacterium Gemmatirosa kalamazoonensis KBS708T, a Member of the Rarely Cultivated Gemmatimonadetes Phylum.</title>
        <authorList>
            <person name="Debruyn J.M."/>
            <person name="Radosevich M."/>
            <person name="Wommack K.E."/>
            <person name="Polson S.W."/>
            <person name="Hauser L.J."/>
            <person name="Fawaz M.N."/>
            <person name="Korlach J."/>
            <person name="Tsai Y.C."/>
        </authorList>
    </citation>
    <scope>NUCLEOTIDE SEQUENCE [LARGE SCALE GENOMIC DNA]</scope>
    <source>
        <strain evidence="3 4">KBS708</strain>
        <plasmid evidence="4">Plasmid 2</plasmid>
    </source>
</reference>
<keyword evidence="3" id="KW-0723">Serine/threonine-protein kinase</keyword>
<dbReference type="HOGENOM" id="CLU_421966_0_0_0"/>
<dbReference type="GO" id="GO:0004674">
    <property type="term" value="F:protein serine/threonine kinase activity"/>
    <property type="evidence" value="ECO:0007669"/>
    <property type="project" value="UniProtKB-KW"/>
</dbReference>
<geneLocation type="plasmid" evidence="3 4">
    <name>2</name>
</geneLocation>
<dbReference type="InterPro" id="IPR000719">
    <property type="entry name" value="Prot_kinase_dom"/>
</dbReference>
<dbReference type="AlphaFoldDB" id="W0RRY5"/>
<keyword evidence="3" id="KW-0418">Kinase</keyword>
<accession>W0RRY5</accession>
<dbReference type="PROSITE" id="PS50011">
    <property type="entry name" value="PROTEIN_KINASE_DOM"/>
    <property type="match status" value="1"/>
</dbReference>
<keyword evidence="3" id="KW-0614">Plasmid</keyword>
<dbReference type="RefSeq" id="WP_025414775.1">
    <property type="nucleotide sequence ID" value="NZ_CP007130.1"/>
</dbReference>
<evidence type="ECO:0000313" key="3">
    <source>
        <dbReference type="EMBL" id="AHG93471.1"/>
    </source>
</evidence>
<keyword evidence="3" id="KW-0808">Transferase</keyword>
<evidence type="ECO:0000313" key="4">
    <source>
        <dbReference type="Proteomes" id="UP000019151"/>
    </source>
</evidence>
<feature type="region of interest" description="Disordered" evidence="1">
    <location>
        <begin position="227"/>
        <end position="261"/>
    </location>
</feature>
<feature type="compositionally biased region" description="Basic and acidic residues" evidence="1">
    <location>
        <begin position="449"/>
        <end position="458"/>
    </location>
</feature>
<name>W0RRY5_9BACT</name>
<sequence>MYEQTETWQVAEPGFGPPDVTLERRGPPRYVGEYELQALLTRYPGADVMHAFHLPTGAPRVLYVLRPAAMQDPASVQRVTDELDLARRLAHPSFPTVDPWGRTSSGRVFFAIEHRRGPTLREIVTQFGRLEPERLMRIGKLVVDALEEAHALGLFHGGLTPDSILLEWSADRRDESVSVLGIGTDAIGRTFAPHELPFLSPEYVAGRALDARSDVFSLASLLQFARDQAPPPSVSDVSEPPRRGGRRRRAARGADSAPDARTTAEVLAAARSADPQLRPPSVKALWEQFVAAEDPMPMSAAEPEPLPSPAILELSIDADTPRWMTEAALAAQVPWTELDEWPNRPTAAAVTSDVSGDVDAERRWSDVLAPLARRRLAAALVSAGVLIVATAALRGAGSPEPAPREISAVAAGTLALRATPSARPAADASPRVQAAVARDKVAVDSSPRAPDHVAEAAADRTAASTEDTSRASVLSSHLDSMLAGAPRVDGTIPDLHLEAPSPSSKAVVRNEEFAAAAESLWRRGRDDTASAASRPDAARVAEARRDAQQAVDAFAIALSTRDLAALSRAVPYMPEKERAQWAKVFHNAKRIDARLTVLDTKFDGDVIAATVQSRIEITLNGVRDHLKSDATSLATLVRDSSGWRLRTSP</sequence>
<dbReference type="KEGG" id="gba:J421_5936"/>
<evidence type="ECO:0000259" key="2">
    <source>
        <dbReference type="PROSITE" id="PS50011"/>
    </source>
</evidence>
<dbReference type="InterPro" id="IPR011009">
    <property type="entry name" value="Kinase-like_dom_sf"/>
</dbReference>
<evidence type="ECO:0000256" key="1">
    <source>
        <dbReference type="SAM" id="MobiDB-lite"/>
    </source>
</evidence>
<dbReference type="SUPFAM" id="SSF56112">
    <property type="entry name" value="Protein kinase-like (PK-like)"/>
    <property type="match status" value="1"/>
</dbReference>
<dbReference type="InterPro" id="IPR032710">
    <property type="entry name" value="NTF2-like_dom_sf"/>
</dbReference>
<proteinExistence type="predicted"/>
<feature type="region of interest" description="Disordered" evidence="1">
    <location>
        <begin position="1"/>
        <end position="24"/>
    </location>
</feature>
<dbReference type="SUPFAM" id="SSF54427">
    <property type="entry name" value="NTF2-like"/>
    <property type="match status" value="1"/>
</dbReference>
<dbReference type="Proteomes" id="UP000019151">
    <property type="component" value="Plasmid 2"/>
</dbReference>
<dbReference type="Gene3D" id="1.10.510.10">
    <property type="entry name" value="Transferase(Phosphotransferase) domain 1"/>
    <property type="match status" value="1"/>
</dbReference>
<dbReference type="Gene3D" id="3.30.200.20">
    <property type="entry name" value="Phosphorylase Kinase, domain 1"/>
    <property type="match status" value="1"/>
</dbReference>
<dbReference type="GO" id="GO:0005524">
    <property type="term" value="F:ATP binding"/>
    <property type="evidence" value="ECO:0007669"/>
    <property type="project" value="InterPro"/>
</dbReference>
<protein>
    <submittedName>
        <fullName evidence="3">Serine/threonine protein kinase</fullName>
    </submittedName>
</protein>
<keyword evidence="4" id="KW-1185">Reference proteome</keyword>
<dbReference type="EMBL" id="CP007130">
    <property type="protein sequence ID" value="AHG93471.1"/>
    <property type="molecule type" value="Genomic_DNA"/>
</dbReference>
<gene>
    <name evidence="3" type="ORF">J421_5936</name>
</gene>
<dbReference type="eggNOG" id="COG0515">
    <property type="taxonomic scope" value="Bacteria"/>
</dbReference>
<dbReference type="InParanoid" id="W0RRY5"/>
<feature type="domain" description="Protein kinase" evidence="2">
    <location>
        <begin position="34"/>
        <end position="290"/>
    </location>
</feature>
<organism evidence="3 4">
    <name type="scientific">Gemmatirosa kalamazoonensis</name>
    <dbReference type="NCBI Taxonomy" id="861299"/>
    <lineage>
        <taxon>Bacteria</taxon>
        <taxon>Pseudomonadati</taxon>
        <taxon>Gemmatimonadota</taxon>
        <taxon>Gemmatimonadia</taxon>
        <taxon>Gemmatimonadales</taxon>
        <taxon>Gemmatimonadaceae</taxon>
        <taxon>Gemmatirosa</taxon>
    </lineage>
</organism>
<feature type="region of interest" description="Disordered" evidence="1">
    <location>
        <begin position="441"/>
        <end position="470"/>
    </location>
</feature>
<dbReference type="SMART" id="SM00220">
    <property type="entry name" value="S_TKc"/>
    <property type="match status" value="1"/>
</dbReference>